<evidence type="ECO:0000256" key="2">
    <source>
        <dbReference type="ARBA" id="ARBA00023242"/>
    </source>
</evidence>
<sequence length="542" mass="59826">MNNEQFRRLVGGNTPKPTADNNESTPARSLALGSRQKSSIPMTPRSVGFSRTDFQRQLAERNQADKPQKKHRTSAPKGSKLAAGYVDRTKAREDEEADSRAVRIKALEESLKKEEIDQETFDRLRFEIAGGDLSSTHLVKGLDFKLLERVRKGENVYGGNENEPDSDNEEDEEKEGEAAEAEDVDEAFEELESANIEAIAREKEAKKGHFATGGLKPGQKRTRDMILAELKAARDAANAKSKSALGDKFKKIGNKPAPGSSRIERDSKEREVLIVVDEDGHEKRKIRKIQPQDQAKAEAELEAKAREAMMPDKDAKPLGMEVPDIYRPKPEEEDEKEVDIFDDVGDDYDPLAGLGGDSDEGSDEDEGEITKDSATPSEQVDRAAMPPPPPPATTSEPRNYFKDAKTKLVSSETLQAPSMSDPAIAAAFKRAASLKAIPKPSDEDDEEARAKAERHRKMLQNVDRDAEDMDMGFGMSRFEDEADLDDSKVELSEWGNEGDDKDGKGGGDGKAKRKRGGKKRKGDANNVADVMRVMEQRKTAGK</sequence>
<dbReference type="InterPro" id="IPR012916">
    <property type="entry name" value="RED_N"/>
</dbReference>
<feature type="region of interest" description="Disordered" evidence="3">
    <location>
        <begin position="1"/>
        <end position="100"/>
    </location>
</feature>
<feature type="compositionally biased region" description="Basic and acidic residues" evidence="3">
    <location>
        <begin position="501"/>
        <end position="510"/>
    </location>
</feature>
<dbReference type="PANTHER" id="PTHR12765">
    <property type="entry name" value="RED PROTEIN IK FACTOR CYTOKINE IK"/>
    <property type="match status" value="1"/>
</dbReference>
<dbReference type="Pfam" id="PF07808">
    <property type="entry name" value="RED_N"/>
    <property type="match status" value="1"/>
</dbReference>
<keyword evidence="2" id="KW-0539">Nucleus</keyword>
<feature type="compositionally biased region" description="Basic and acidic residues" evidence="3">
    <location>
        <begin position="295"/>
        <end position="316"/>
    </location>
</feature>
<feature type="compositionally biased region" description="Acidic residues" evidence="3">
    <location>
        <begin position="357"/>
        <end position="367"/>
    </location>
</feature>
<dbReference type="InterPro" id="IPR039896">
    <property type="entry name" value="Red-like"/>
</dbReference>
<gene>
    <name evidence="5" type="ORF">PG991_004421</name>
</gene>
<feature type="region of interest" description="Disordered" evidence="3">
    <location>
        <begin position="153"/>
        <end position="187"/>
    </location>
</feature>
<evidence type="ECO:0000259" key="4">
    <source>
        <dbReference type="Pfam" id="PF07808"/>
    </source>
</evidence>
<feature type="compositionally biased region" description="Basic and acidic residues" evidence="3">
    <location>
        <begin position="87"/>
        <end position="100"/>
    </location>
</feature>
<dbReference type="EMBL" id="JAQQWI010000007">
    <property type="protein sequence ID" value="KAK8027365.1"/>
    <property type="molecule type" value="Genomic_DNA"/>
</dbReference>
<feature type="region of interest" description="Disordered" evidence="3">
    <location>
        <begin position="280"/>
        <end position="420"/>
    </location>
</feature>
<dbReference type="Proteomes" id="UP001396898">
    <property type="component" value="Unassembled WGS sequence"/>
</dbReference>
<evidence type="ECO:0000313" key="6">
    <source>
        <dbReference type="Proteomes" id="UP001396898"/>
    </source>
</evidence>
<evidence type="ECO:0000256" key="3">
    <source>
        <dbReference type="SAM" id="MobiDB-lite"/>
    </source>
</evidence>
<protein>
    <recommendedName>
        <fullName evidence="4">RED-like N-terminal domain-containing protein</fullName>
    </recommendedName>
</protein>
<proteinExistence type="predicted"/>
<feature type="region of interest" description="Disordered" evidence="3">
    <location>
        <begin position="237"/>
        <end position="266"/>
    </location>
</feature>
<comment type="subcellular location">
    <subcellularLocation>
        <location evidence="1">Nucleus</location>
    </subcellularLocation>
</comment>
<feature type="compositionally biased region" description="Basic and acidic residues" evidence="3">
    <location>
        <begin position="58"/>
        <end position="67"/>
    </location>
</feature>
<feature type="compositionally biased region" description="Basic residues" evidence="3">
    <location>
        <begin position="511"/>
        <end position="521"/>
    </location>
</feature>
<feature type="compositionally biased region" description="Acidic residues" evidence="3">
    <location>
        <begin position="162"/>
        <end position="187"/>
    </location>
</feature>
<accession>A0ABR1S692</accession>
<evidence type="ECO:0000256" key="1">
    <source>
        <dbReference type="ARBA" id="ARBA00004123"/>
    </source>
</evidence>
<keyword evidence="6" id="KW-1185">Reference proteome</keyword>
<evidence type="ECO:0000313" key="5">
    <source>
        <dbReference type="EMBL" id="KAK8027365.1"/>
    </source>
</evidence>
<feature type="compositionally biased region" description="Acidic residues" evidence="3">
    <location>
        <begin position="331"/>
        <end position="349"/>
    </location>
</feature>
<feature type="region of interest" description="Disordered" evidence="3">
    <location>
        <begin position="434"/>
        <end position="542"/>
    </location>
</feature>
<organism evidence="5 6">
    <name type="scientific">Apiospora marii</name>
    <dbReference type="NCBI Taxonomy" id="335849"/>
    <lineage>
        <taxon>Eukaryota</taxon>
        <taxon>Fungi</taxon>
        <taxon>Dikarya</taxon>
        <taxon>Ascomycota</taxon>
        <taxon>Pezizomycotina</taxon>
        <taxon>Sordariomycetes</taxon>
        <taxon>Xylariomycetidae</taxon>
        <taxon>Amphisphaeriales</taxon>
        <taxon>Apiosporaceae</taxon>
        <taxon>Apiospora</taxon>
    </lineage>
</organism>
<feature type="domain" description="RED-like N-terminal" evidence="4">
    <location>
        <begin position="70"/>
        <end position="183"/>
    </location>
</feature>
<feature type="compositionally biased region" description="Polar residues" evidence="3">
    <location>
        <begin position="408"/>
        <end position="418"/>
    </location>
</feature>
<feature type="compositionally biased region" description="Polar residues" evidence="3">
    <location>
        <begin position="15"/>
        <end position="27"/>
    </location>
</feature>
<reference evidence="5 6" key="1">
    <citation type="submission" date="2023-01" db="EMBL/GenBank/DDBJ databases">
        <title>Analysis of 21 Apiospora genomes using comparative genomics revels a genus with tremendous synthesis potential of carbohydrate active enzymes and secondary metabolites.</title>
        <authorList>
            <person name="Sorensen T."/>
        </authorList>
    </citation>
    <scope>NUCLEOTIDE SEQUENCE [LARGE SCALE GENOMIC DNA]</scope>
    <source>
        <strain evidence="5 6">CBS 20057</strain>
    </source>
</reference>
<feature type="compositionally biased region" description="Basic and acidic residues" evidence="3">
    <location>
        <begin position="532"/>
        <end position="542"/>
    </location>
</feature>
<comment type="caution">
    <text evidence="5">The sequence shown here is derived from an EMBL/GenBank/DDBJ whole genome shotgun (WGS) entry which is preliminary data.</text>
</comment>
<name>A0ABR1S692_9PEZI</name>